<evidence type="ECO:0000256" key="3">
    <source>
        <dbReference type="ARBA" id="ARBA00022691"/>
    </source>
</evidence>
<dbReference type="SUPFAM" id="SSF53335">
    <property type="entry name" value="S-adenosyl-L-methionine-dependent methyltransferases"/>
    <property type="match status" value="1"/>
</dbReference>
<evidence type="ECO:0000313" key="5">
    <source>
        <dbReference type="EMBL" id="QWG25108.1"/>
    </source>
</evidence>
<sequence>MDYLHFEVSRLRSIVRHLAADRINTFPVERDTRDSFDYQWSDTPDGDWTKSRPELKERERNSVRAFTRLPDEWFEGKQVLDAGCGSGRWSWALASLGCAVTAVDQSMAGVHHTKAACSEFGDKVKVFQHDLMKPLPLADRSFDLAWSFGVLHHTGDTYGSFRNIARLVKPGGYIFLMLYAEPNSNDPGGFEYYAEVERLRRATAGMTLKERYEYIGRVKGPEAGGWFDAASPGINDTYPLHEIETWLWQEGFREFGRADHPNHHIVARLLQPK</sequence>
<keyword evidence="1 5" id="KW-0489">Methyltransferase</keyword>
<dbReference type="Pfam" id="PF08241">
    <property type="entry name" value="Methyltransf_11"/>
    <property type="match status" value="1"/>
</dbReference>
<dbReference type="CDD" id="cd02440">
    <property type="entry name" value="AdoMet_MTases"/>
    <property type="match status" value="1"/>
</dbReference>
<keyword evidence="3" id="KW-0949">S-adenosyl-L-methionine</keyword>
<dbReference type="PANTHER" id="PTHR43464">
    <property type="entry name" value="METHYLTRANSFERASE"/>
    <property type="match status" value="1"/>
</dbReference>
<dbReference type="InterPro" id="IPR013216">
    <property type="entry name" value="Methyltransf_11"/>
</dbReference>
<dbReference type="GO" id="GO:0008757">
    <property type="term" value="F:S-adenosylmethionine-dependent methyltransferase activity"/>
    <property type="evidence" value="ECO:0007669"/>
    <property type="project" value="InterPro"/>
</dbReference>
<name>A0A975RZD0_9BRAD</name>
<keyword evidence="6" id="KW-1185">Reference proteome</keyword>
<evidence type="ECO:0000259" key="4">
    <source>
        <dbReference type="Pfam" id="PF08241"/>
    </source>
</evidence>
<keyword evidence="2" id="KW-0808">Transferase</keyword>
<accession>A0A975RZD0</accession>
<evidence type="ECO:0000256" key="1">
    <source>
        <dbReference type="ARBA" id="ARBA00022603"/>
    </source>
</evidence>
<dbReference type="Gene3D" id="3.40.50.150">
    <property type="entry name" value="Vaccinia Virus protein VP39"/>
    <property type="match status" value="1"/>
</dbReference>
<evidence type="ECO:0000256" key="2">
    <source>
        <dbReference type="ARBA" id="ARBA00022679"/>
    </source>
</evidence>
<dbReference type="GO" id="GO:0032259">
    <property type="term" value="P:methylation"/>
    <property type="evidence" value="ECO:0007669"/>
    <property type="project" value="UniProtKB-KW"/>
</dbReference>
<dbReference type="PANTHER" id="PTHR43464:SF19">
    <property type="entry name" value="UBIQUINONE BIOSYNTHESIS O-METHYLTRANSFERASE, MITOCHONDRIAL"/>
    <property type="match status" value="1"/>
</dbReference>
<organism evidence="5 6">
    <name type="scientific">Bradyrhizobium sediminis</name>
    <dbReference type="NCBI Taxonomy" id="2840469"/>
    <lineage>
        <taxon>Bacteria</taxon>
        <taxon>Pseudomonadati</taxon>
        <taxon>Pseudomonadota</taxon>
        <taxon>Alphaproteobacteria</taxon>
        <taxon>Hyphomicrobiales</taxon>
        <taxon>Nitrobacteraceae</taxon>
        <taxon>Bradyrhizobium</taxon>
    </lineage>
</organism>
<evidence type="ECO:0000313" key="6">
    <source>
        <dbReference type="Proteomes" id="UP000676951"/>
    </source>
</evidence>
<dbReference type="EMBL" id="CP076136">
    <property type="protein sequence ID" value="QWG25108.1"/>
    <property type="molecule type" value="Genomic_DNA"/>
</dbReference>
<protein>
    <submittedName>
        <fullName evidence="5">Class I SAM-dependent methyltransferase</fullName>
    </submittedName>
</protein>
<dbReference type="RefSeq" id="WP_215605848.1">
    <property type="nucleotide sequence ID" value="NZ_CP076136.1"/>
</dbReference>
<gene>
    <name evidence="5" type="ORF">KMZ93_09625</name>
</gene>
<dbReference type="AlphaFoldDB" id="A0A975RZD0"/>
<proteinExistence type="predicted"/>
<dbReference type="InterPro" id="IPR029063">
    <property type="entry name" value="SAM-dependent_MTases_sf"/>
</dbReference>
<reference evidence="5 6" key="1">
    <citation type="submission" date="2021-06" db="EMBL/GenBank/DDBJ databases">
        <title>Bradyrhizobium sp. S2-11-4 Genome sequencing.</title>
        <authorList>
            <person name="Jin L."/>
        </authorList>
    </citation>
    <scope>NUCLEOTIDE SEQUENCE [LARGE SCALE GENOMIC DNA]</scope>
    <source>
        <strain evidence="5 6">S2-11-4</strain>
    </source>
</reference>
<feature type="domain" description="Methyltransferase type 11" evidence="4">
    <location>
        <begin position="80"/>
        <end position="175"/>
    </location>
</feature>
<dbReference type="Proteomes" id="UP000676951">
    <property type="component" value="Chromosome"/>
</dbReference>